<proteinExistence type="inferred from homology"/>
<sequence length="315" mass="32835">MTATQSTAQSPARPGSASDRRRFVKGHGTQNDFVILTDPAADLELTEPTVAALCDRRRGIGADGLLRVVRSAALVERGVLTALPDGVGPDDWFMDYRNADGSIAEMCGNGVRVFAHHLRASGLVADDAFTVGSRAGARPVIVHSHDEVRADVTVEMGQVRLDGESLVRIGDDAYRGAMVDVGNPHLACVVPDMSAADLAAVDFTAGVEIDSQAFPHGANVELVTPPGPVDERGRLPAAMRVFERGVGETRSCGTGLVAAGAAILAAGDQSTGTLCITVPGGRVEVGVRTDGSHLRGPSMLVADGELRAGWDRLPD</sequence>
<keyword evidence="12" id="KW-1185">Reference proteome</keyword>
<evidence type="ECO:0000313" key="12">
    <source>
        <dbReference type="Proteomes" id="UP000602395"/>
    </source>
</evidence>
<evidence type="ECO:0000256" key="3">
    <source>
        <dbReference type="ARBA" id="ARBA00013080"/>
    </source>
</evidence>
<dbReference type="Gene3D" id="3.10.310.10">
    <property type="entry name" value="Diaminopimelate Epimerase, Chain A, domain 1"/>
    <property type="match status" value="2"/>
</dbReference>
<evidence type="ECO:0000256" key="9">
    <source>
        <dbReference type="PROSITE-ProRule" id="PRU10125"/>
    </source>
</evidence>
<feature type="active site" description="Proton acceptor" evidence="8">
    <location>
        <position position="252"/>
    </location>
</feature>
<gene>
    <name evidence="8" type="primary">dapF</name>
    <name evidence="11" type="ORF">IDF66_19585</name>
</gene>
<dbReference type="PROSITE" id="PS01326">
    <property type="entry name" value="DAP_EPIMERASE"/>
    <property type="match status" value="1"/>
</dbReference>
<feature type="active site" description="Proton donor" evidence="8">
    <location>
        <position position="107"/>
    </location>
</feature>
<dbReference type="InterPro" id="IPR018510">
    <property type="entry name" value="DAP_epimerase_AS"/>
</dbReference>
<comment type="function">
    <text evidence="8">Catalyzes the stereoinversion of LL-2,6-diaminopimelate (L,L-DAP) to meso-diaminopimelate (meso-DAP), a precursor of L-lysine and an essential component of the bacterial peptidoglycan.</text>
</comment>
<dbReference type="PANTHER" id="PTHR31689:SF0">
    <property type="entry name" value="DIAMINOPIMELATE EPIMERASE"/>
    <property type="match status" value="1"/>
</dbReference>
<feature type="binding site" evidence="8">
    <location>
        <position position="183"/>
    </location>
    <ligand>
        <name>substrate</name>
    </ligand>
</feature>
<dbReference type="Proteomes" id="UP000602395">
    <property type="component" value="Unassembled WGS sequence"/>
</dbReference>
<evidence type="ECO:0000256" key="1">
    <source>
        <dbReference type="ARBA" id="ARBA00005196"/>
    </source>
</evidence>
<comment type="caution">
    <text evidence="11">The sequence shown here is derived from an EMBL/GenBank/DDBJ whole genome shotgun (WGS) entry which is preliminary data.</text>
</comment>
<feature type="binding site" evidence="8">
    <location>
        <position position="98"/>
    </location>
    <ligand>
        <name>substrate</name>
    </ligand>
</feature>
<keyword evidence="8" id="KW-0963">Cytoplasm</keyword>
<comment type="similarity">
    <text evidence="2 8">Belongs to the diaminopimelate epimerase family.</text>
</comment>
<feature type="binding site" evidence="8">
    <location>
        <begin position="253"/>
        <end position="254"/>
    </location>
    <ligand>
        <name>substrate</name>
    </ligand>
</feature>
<evidence type="ECO:0000256" key="4">
    <source>
        <dbReference type="ARBA" id="ARBA00022605"/>
    </source>
</evidence>
<dbReference type="GO" id="GO:0008837">
    <property type="term" value="F:diaminopimelate epimerase activity"/>
    <property type="evidence" value="ECO:0007669"/>
    <property type="project" value="UniProtKB-EC"/>
</dbReference>
<feature type="binding site" evidence="8">
    <location>
        <position position="31"/>
    </location>
    <ligand>
        <name>substrate</name>
    </ligand>
</feature>
<evidence type="ECO:0000256" key="5">
    <source>
        <dbReference type="ARBA" id="ARBA00023154"/>
    </source>
</evidence>
<feature type="site" description="Could be important to modulate the pK values of the two catalytic cysteine residues" evidence="8">
    <location>
        <position position="185"/>
    </location>
</feature>
<comment type="pathway">
    <text evidence="1 8">Amino-acid biosynthesis; L-lysine biosynthesis via DAP pathway; DL-2,6-diaminopimelate from LL-2,6-diaminopimelate: step 1/1.</text>
</comment>
<feature type="binding site" evidence="8">
    <location>
        <begin position="108"/>
        <end position="109"/>
    </location>
    <ligand>
        <name>substrate</name>
    </ligand>
</feature>
<feature type="active site" evidence="9">
    <location>
        <position position="107"/>
    </location>
</feature>
<organism evidence="11 12">
    <name type="scientific">Gordonia hankookensis</name>
    <dbReference type="NCBI Taxonomy" id="589403"/>
    <lineage>
        <taxon>Bacteria</taxon>
        <taxon>Bacillati</taxon>
        <taxon>Actinomycetota</taxon>
        <taxon>Actinomycetes</taxon>
        <taxon>Mycobacteriales</taxon>
        <taxon>Gordoniaceae</taxon>
        <taxon>Gordonia</taxon>
    </lineage>
</organism>
<dbReference type="SUPFAM" id="SSF54506">
    <property type="entry name" value="Diaminopimelate epimerase-like"/>
    <property type="match status" value="2"/>
</dbReference>
<keyword evidence="6 8" id="KW-0413">Isomerase</keyword>
<accession>A0ABR7WG89</accession>
<dbReference type="PANTHER" id="PTHR31689">
    <property type="entry name" value="DIAMINOPIMELATE EPIMERASE, CHLOROPLASTIC"/>
    <property type="match status" value="1"/>
</dbReference>
<feature type="binding site" evidence="8">
    <location>
        <position position="219"/>
    </location>
    <ligand>
        <name>substrate</name>
    </ligand>
</feature>
<comment type="subcellular location">
    <subcellularLocation>
        <location evidence="8">Cytoplasm</location>
    </subcellularLocation>
</comment>
<comment type="subunit">
    <text evidence="8">Homodimer.</text>
</comment>
<feature type="site" description="Could be important to modulate the pK values of the two catalytic cysteine residues" evidence="8">
    <location>
        <position position="243"/>
    </location>
</feature>
<comment type="catalytic activity">
    <reaction evidence="7 8">
        <text>(2S,6S)-2,6-diaminopimelate = meso-2,6-diaminopimelate</text>
        <dbReference type="Rhea" id="RHEA:15393"/>
        <dbReference type="ChEBI" id="CHEBI:57609"/>
        <dbReference type="ChEBI" id="CHEBI:57791"/>
        <dbReference type="EC" id="5.1.1.7"/>
    </reaction>
</comment>
<feature type="compositionally biased region" description="Polar residues" evidence="10">
    <location>
        <begin position="1"/>
        <end position="10"/>
    </location>
</feature>
<comment type="caution">
    <text evidence="8">Lacks conserved residue(s) required for the propagation of feature annotation.</text>
</comment>
<keyword evidence="5 8" id="KW-0457">Lysine biosynthesis</keyword>
<evidence type="ECO:0000313" key="11">
    <source>
        <dbReference type="EMBL" id="MBD1321787.1"/>
    </source>
</evidence>
<feature type="region of interest" description="Disordered" evidence="10">
    <location>
        <begin position="1"/>
        <end position="22"/>
    </location>
</feature>
<evidence type="ECO:0000256" key="10">
    <source>
        <dbReference type="SAM" id="MobiDB-lite"/>
    </source>
</evidence>
<dbReference type="NCBIfam" id="TIGR00652">
    <property type="entry name" value="DapF"/>
    <property type="match status" value="1"/>
</dbReference>
<dbReference type="RefSeq" id="WP_190268260.1">
    <property type="nucleotide sequence ID" value="NZ_BAABAD010000004.1"/>
</dbReference>
<evidence type="ECO:0000256" key="6">
    <source>
        <dbReference type="ARBA" id="ARBA00023235"/>
    </source>
</evidence>
<dbReference type="InterPro" id="IPR001653">
    <property type="entry name" value="DAP_epimerase_DapF"/>
</dbReference>
<dbReference type="EMBL" id="JACWMS010000004">
    <property type="protein sequence ID" value="MBD1321787.1"/>
    <property type="molecule type" value="Genomic_DNA"/>
</dbReference>
<feature type="binding site" evidence="8">
    <location>
        <begin position="243"/>
        <end position="244"/>
    </location>
    <ligand>
        <name>substrate</name>
    </ligand>
</feature>
<evidence type="ECO:0000256" key="7">
    <source>
        <dbReference type="ARBA" id="ARBA00051712"/>
    </source>
</evidence>
<protein>
    <recommendedName>
        <fullName evidence="3 8">Diaminopimelate epimerase</fullName>
        <shortName evidence="8">DAP epimerase</shortName>
        <ecNumber evidence="3 8">5.1.1.7</ecNumber>
    </recommendedName>
    <alternativeName>
        <fullName evidence="8">PLP-independent amino acid racemase</fullName>
    </alternativeName>
</protein>
<dbReference type="EC" id="5.1.1.7" evidence="3 8"/>
<reference evidence="11 12" key="1">
    <citation type="submission" date="2020-09" db="EMBL/GenBank/DDBJ databases">
        <title>Novel species in genus Gordonia.</title>
        <authorList>
            <person name="Zhang G."/>
        </authorList>
    </citation>
    <scope>NUCLEOTIDE SEQUENCE [LARGE SCALE GENOMIC DNA]</scope>
    <source>
        <strain evidence="11 12">ON-33</strain>
    </source>
</reference>
<evidence type="ECO:0000256" key="8">
    <source>
        <dbReference type="HAMAP-Rule" id="MF_00197"/>
    </source>
</evidence>
<keyword evidence="4 8" id="KW-0028">Amino-acid biosynthesis</keyword>
<name>A0ABR7WG89_9ACTN</name>
<evidence type="ECO:0000256" key="2">
    <source>
        <dbReference type="ARBA" id="ARBA00010219"/>
    </source>
</evidence>
<dbReference type="Pfam" id="PF01678">
    <property type="entry name" value="DAP_epimerase"/>
    <property type="match status" value="2"/>
</dbReference>
<dbReference type="HAMAP" id="MF_00197">
    <property type="entry name" value="DAP_epimerase"/>
    <property type="match status" value="1"/>
</dbReference>